<protein>
    <recommendedName>
        <fullName evidence="2">CCHC-type domain-containing protein</fullName>
    </recommendedName>
</protein>
<evidence type="ECO:0000313" key="3">
    <source>
        <dbReference type="EMBL" id="KAJ0189487.1"/>
    </source>
</evidence>
<accession>A0A9R1UKY1</accession>
<dbReference type="InterPro" id="IPR028919">
    <property type="entry name" value="Viral_movement"/>
</dbReference>
<reference evidence="3 4" key="1">
    <citation type="journal article" date="2017" name="Nat. Commun.">
        <title>Genome assembly with in vitro proximity ligation data and whole-genome triplication in lettuce.</title>
        <authorList>
            <person name="Reyes-Chin-Wo S."/>
            <person name="Wang Z."/>
            <person name="Yang X."/>
            <person name="Kozik A."/>
            <person name="Arikit S."/>
            <person name="Song C."/>
            <person name="Xia L."/>
            <person name="Froenicke L."/>
            <person name="Lavelle D.O."/>
            <person name="Truco M.J."/>
            <person name="Xia R."/>
            <person name="Zhu S."/>
            <person name="Xu C."/>
            <person name="Xu H."/>
            <person name="Xu X."/>
            <person name="Cox K."/>
            <person name="Korf I."/>
            <person name="Meyers B.C."/>
            <person name="Michelmore R.W."/>
        </authorList>
    </citation>
    <scope>NUCLEOTIDE SEQUENCE [LARGE SCALE GENOMIC DNA]</scope>
    <source>
        <strain evidence="4">cv. Salinas</strain>
        <tissue evidence="3">Seedlings</tissue>
    </source>
</reference>
<dbReference type="AlphaFoldDB" id="A0A9R1UKY1"/>
<evidence type="ECO:0000313" key="4">
    <source>
        <dbReference type="Proteomes" id="UP000235145"/>
    </source>
</evidence>
<feature type="domain" description="CCHC-type" evidence="2">
    <location>
        <begin position="797"/>
        <end position="810"/>
    </location>
</feature>
<comment type="caution">
    <text evidence="3">The sequence shown here is derived from an EMBL/GenBank/DDBJ whole genome shotgun (WGS) entry which is preliminary data.</text>
</comment>
<dbReference type="InterPro" id="IPR056648">
    <property type="entry name" value="DUF7746"/>
</dbReference>
<dbReference type="Pfam" id="PF01107">
    <property type="entry name" value="MP"/>
    <property type="match status" value="1"/>
</dbReference>
<gene>
    <name evidence="3" type="ORF">LSAT_V11C800392220</name>
</gene>
<organism evidence="3 4">
    <name type="scientific">Lactuca sativa</name>
    <name type="common">Garden lettuce</name>
    <dbReference type="NCBI Taxonomy" id="4236"/>
    <lineage>
        <taxon>Eukaryota</taxon>
        <taxon>Viridiplantae</taxon>
        <taxon>Streptophyta</taxon>
        <taxon>Embryophyta</taxon>
        <taxon>Tracheophyta</taxon>
        <taxon>Spermatophyta</taxon>
        <taxon>Magnoliopsida</taxon>
        <taxon>eudicotyledons</taxon>
        <taxon>Gunneridae</taxon>
        <taxon>Pentapetalae</taxon>
        <taxon>asterids</taxon>
        <taxon>campanulids</taxon>
        <taxon>Asterales</taxon>
        <taxon>Asteraceae</taxon>
        <taxon>Cichorioideae</taxon>
        <taxon>Cichorieae</taxon>
        <taxon>Lactucinae</taxon>
        <taxon>Lactuca</taxon>
    </lineage>
</organism>
<keyword evidence="1" id="KW-0863">Zinc-finger</keyword>
<dbReference type="GO" id="GO:0003676">
    <property type="term" value="F:nucleic acid binding"/>
    <property type="evidence" value="ECO:0007669"/>
    <property type="project" value="InterPro"/>
</dbReference>
<evidence type="ECO:0000259" key="2">
    <source>
        <dbReference type="PROSITE" id="PS50158"/>
    </source>
</evidence>
<proteinExistence type="predicted"/>
<keyword evidence="4" id="KW-1185">Reference proteome</keyword>
<dbReference type="PANTHER" id="PTHR33054:SF9">
    <property type="entry name" value="CCHC-TYPE DOMAIN-CONTAINING PROTEIN"/>
    <property type="match status" value="1"/>
</dbReference>
<dbReference type="Proteomes" id="UP000235145">
    <property type="component" value="Unassembled WGS sequence"/>
</dbReference>
<dbReference type="PANTHER" id="PTHR33054">
    <property type="entry name" value="CCHC-TYPE DOMAIN-CONTAINING PROTEIN"/>
    <property type="match status" value="1"/>
</dbReference>
<dbReference type="Pfam" id="PF22909">
    <property type="entry name" value="Caulimovir_coat_dom"/>
    <property type="match status" value="1"/>
</dbReference>
<keyword evidence="1" id="KW-0479">Metal-binding</keyword>
<name>A0A9R1UKY1_LACSA</name>
<dbReference type="EMBL" id="NBSK02000008">
    <property type="protein sequence ID" value="KAJ0189487.1"/>
    <property type="molecule type" value="Genomic_DNA"/>
</dbReference>
<sequence length="970" mass="112181">MIINRDYPLVEDTRKNSFSKNVHLMSKKSPRVSLSTSRCSKSLDFQIILSPEVCTDCNSSLIQEGILSKKYIPGKNINNEQDNDDNQINSIEETVNNIEQSLNNWTIPKTNINTIYRIGTFDYFQGYSIKMTEQTLSIGQNQQNLHLLSSRSILEHRTKYKFLHVGLVQIAIKPLFRIGIDAPVLLILRDKRHKDFQNSILAMAETNIANGPIYFNCYPNFSVGLFDKNILDTLVLTIETKNLEFKDDTKPLAIIYRVCYKTMTTTLEPKTRLSSPRNETIIFEANTNHTKVHTPKRLKWSDITQSCNWNLQNVIDPKPLDSSKQISNIIEYNDGSVDINFSSLNISSSRLSTSFIAETGSSKSSLLKSRSLKLKTVDYTNSIPKPLYQDDQNNLINELEKRLSKLHISNTNNINTLTNEESENSDINSETNFETLAQQFDTNDDINQLTNDFSKLNKIHQSKQSTFGKNPKPTIRNYWNRPSLPDVQLEERTFQFDRSQYDGNSVYEWNIDGHSEHQIMNIVQEMTMAANAYKAHNNTQLQIVNIITSGFTGSLKGWWDFYISQEEKDYILSAKKTIIKQENNQQIQTFEDDMVNTLIFAIIKNFVGDPTTFQEKTSEILMNLHCRKLTDFRWYKDNYLVKVFSRPDCKESYWKERFIAGLPKLFAERVRQKLRENFNNTIPYQNLTYGDLINYINKEGLAVCADLRFKEKLKKDRINSKNELGNFCQQYGYQPLNGPSTSKSKVFKKRSSKYFRKKKYNLPENYKKGKDYASKSKKPYRLNYKKSKRKSKDIIICHKCGRNGHTANNCYAKTKINELNVSEDLKEQIRKIILNTDSDSDDSISDFQTNDLNILENTTSSSEDSDICECIGKCHCNNLINVITSSSINVLSQDDKDLLNSLDSIKDKNIQELLIKQMLNKTNNITPANNENFNLKNIYERFTEANPISMQELQEELKIKRENLLLLTKI</sequence>
<dbReference type="PROSITE" id="PS50158">
    <property type="entry name" value="ZF_CCHC"/>
    <property type="match status" value="1"/>
</dbReference>
<dbReference type="GO" id="GO:0008270">
    <property type="term" value="F:zinc ion binding"/>
    <property type="evidence" value="ECO:0007669"/>
    <property type="project" value="UniProtKB-KW"/>
</dbReference>
<dbReference type="Pfam" id="PF24925">
    <property type="entry name" value="DUF7746"/>
    <property type="match status" value="1"/>
</dbReference>
<keyword evidence="1" id="KW-0862">Zinc</keyword>
<evidence type="ECO:0000256" key="1">
    <source>
        <dbReference type="PROSITE-ProRule" id="PRU00047"/>
    </source>
</evidence>
<dbReference type="InterPro" id="IPR001878">
    <property type="entry name" value="Znf_CCHC"/>
</dbReference>